<evidence type="ECO:0008006" key="4">
    <source>
        <dbReference type="Google" id="ProtNLM"/>
    </source>
</evidence>
<proteinExistence type="predicted"/>
<dbReference type="Proteomes" id="UP000886723">
    <property type="component" value="Unassembled WGS sequence"/>
</dbReference>
<accession>A0A9D1NU66</accession>
<feature type="compositionally biased region" description="Polar residues" evidence="1">
    <location>
        <begin position="56"/>
        <end position="66"/>
    </location>
</feature>
<evidence type="ECO:0000313" key="2">
    <source>
        <dbReference type="EMBL" id="HIV12378.1"/>
    </source>
</evidence>
<feature type="region of interest" description="Disordered" evidence="1">
    <location>
        <begin position="44"/>
        <end position="74"/>
    </location>
</feature>
<protein>
    <recommendedName>
        <fullName evidence="4">Minor capsid protein</fullName>
    </recommendedName>
</protein>
<evidence type="ECO:0000256" key="1">
    <source>
        <dbReference type="SAM" id="MobiDB-lite"/>
    </source>
</evidence>
<dbReference type="AlphaFoldDB" id="A0A9D1NU66"/>
<reference evidence="2" key="1">
    <citation type="submission" date="2020-10" db="EMBL/GenBank/DDBJ databases">
        <authorList>
            <person name="Gilroy R."/>
        </authorList>
    </citation>
    <scope>NUCLEOTIDE SEQUENCE</scope>
    <source>
        <strain evidence="2">ChiBcec2-4451</strain>
    </source>
</reference>
<comment type="caution">
    <text evidence="2">The sequence shown here is derived from an EMBL/GenBank/DDBJ whole genome shotgun (WGS) entry which is preliminary data.</text>
</comment>
<dbReference type="EMBL" id="DVON01000094">
    <property type="protein sequence ID" value="HIV12378.1"/>
    <property type="molecule type" value="Genomic_DNA"/>
</dbReference>
<feature type="compositionally biased region" description="Gly residues" evidence="1">
    <location>
        <begin position="44"/>
        <end position="55"/>
    </location>
</feature>
<organism evidence="2 3">
    <name type="scientific">Candidatus Pullilachnospira stercoravium</name>
    <dbReference type="NCBI Taxonomy" id="2840913"/>
    <lineage>
        <taxon>Bacteria</taxon>
        <taxon>Bacillati</taxon>
        <taxon>Bacillota</taxon>
        <taxon>Clostridia</taxon>
        <taxon>Lachnospirales</taxon>
        <taxon>Lachnospiraceae</taxon>
        <taxon>Lachnospiraceae incertae sedis</taxon>
        <taxon>Candidatus Pullilachnospira</taxon>
    </lineage>
</organism>
<evidence type="ECO:0000313" key="3">
    <source>
        <dbReference type="Proteomes" id="UP000886723"/>
    </source>
</evidence>
<sequence>MPTKVTVKIRKDTAQARIKAAGDKGLTRIRDEIIEDMNEFAPVGGGAARNGGGGSLQDSARLNSDQQAHDGKLTVRYTKPYARYQWGGLVMHGTPKNRTYGPERLKYTSSVARSEWSKHAAQVYGEKWAEMQEKAMHQHL</sequence>
<gene>
    <name evidence="2" type="ORF">IAA63_04455</name>
</gene>
<name>A0A9D1NU66_9FIRM</name>
<reference evidence="2" key="2">
    <citation type="journal article" date="2021" name="PeerJ">
        <title>Extensive microbial diversity within the chicken gut microbiome revealed by metagenomics and culture.</title>
        <authorList>
            <person name="Gilroy R."/>
            <person name="Ravi A."/>
            <person name="Getino M."/>
            <person name="Pursley I."/>
            <person name="Horton D.L."/>
            <person name="Alikhan N.F."/>
            <person name="Baker D."/>
            <person name="Gharbi K."/>
            <person name="Hall N."/>
            <person name="Watson M."/>
            <person name="Adriaenssens E.M."/>
            <person name="Foster-Nyarko E."/>
            <person name="Jarju S."/>
            <person name="Secka A."/>
            <person name="Antonio M."/>
            <person name="Oren A."/>
            <person name="Chaudhuri R.R."/>
            <person name="La Ragione R."/>
            <person name="Hildebrand F."/>
            <person name="Pallen M.J."/>
        </authorList>
    </citation>
    <scope>NUCLEOTIDE SEQUENCE</scope>
    <source>
        <strain evidence="2">ChiBcec2-4451</strain>
    </source>
</reference>